<dbReference type="PRINTS" id="PR00259">
    <property type="entry name" value="TMFOUR"/>
</dbReference>
<dbReference type="InterPro" id="IPR018499">
    <property type="entry name" value="Tetraspanin/Peripherin"/>
</dbReference>
<keyword evidence="4 5" id="KW-0472">Membrane</keyword>
<evidence type="ECO:0000256" key="1">
    <source>
        <dbReference type="ARBA" id="ARBA00004141"/>
    </source>
</evidence>
<dbReference type="EMBL" id="KV895297">
    <property type="protein sequence ID" value="OON17482.1"/>
    <property type="molecule type" value="Genomic_DNA"/>
</dbReference>
<evidence type="ECO:0000313" key="7">
    <source>
        <dbReference type="Proteomes" id="UP000243686"/>
    </source>
</evidence>
<organism evidence="6 7">
    <name type="scientific">Opisthorchis viverrini</name>
    <name type="common">Southeast Asian liver fluke</name>
    <dbReference type="NCBI Taxonomy" id="6198"/>
    <lineage>
        <taxon>Eukaryota</taxon>
        <taxon>Metazoa</taxon>
        <taxon>Spiralia</taxon>
        <taxon>Lophotrochozoa</taxon>
        <taxon>Platyhelminthes</taxon>
        <taxon>Trematoda</taxon>
        <taxon>Digenea</taxon>
        <taxon>Opisthorchiida</taxon>
        <taxon>Opisthorchiata</taxon>
        <taxon>Opisthorchiidae</taxon>
        <taxon>Opisthorchis</taxon>
    </lineage>
</organism>
<dbReference type="InterPro" id="IPR008952">
    <property type="entry name" value="Tetraspanin_EC2_sf"/>
</dbReference>
<feature type="transmembrane region" description="Helical" evidence="5">
    <location>
        <begin position="49"/>
        <end position="70"/>
    </location>
</feature>
<feature type="transmembrane region" description="Helical" evidence="5">
    <location>
        <begin position="12"/>
        <end position="37"/>
    </location>
</feature>
<name>A0A1S8WSM2_OPIVI</name>
<sequence length="356" mass="39617">MILPLLERPITLGIFFINGLFILFGVALIALGTFGIIDSANESELTGSALYTSGLYMLIFFGLIILFLAVGGNVAAEKENRCLLVTYCVVICITIFFLSISGTMVLAFKDSLGQGAKQLMVSSLRNQYGRYKIITDAWNATQSRLRCCGVEDLGWQVYNDSWWDVFVNTDIYERNTKLSRSSPFYKFVPASCCVTVIDGITGWPTNRYLDLHRCMTWQYGPPSFPSGPHNDAIYYAGCFNRLRDYVNQYGKAMGYCAGLGRHATSWIEVAKKNQTHKGRSNICKCYLLNILVTACGRTCESYKINSLLGFLTTSMPLNAFGINTLPAGVQKLFQSNEKLKARTLGFLGVCCVSIRL</sequence>
<dbReference type="PANTHER" id="PTHR19282">
    <property type="entry name" value="TETRASPANIN"/>
    <property type="match status" value="1"/>
</dbReference>
<feature type="transmembrane region" description="Helical" evidence="5">
    <location>
        <begin position="82"/>
        <end position="108"/>
    </location>
</feature>
<dbReference type="GO" id="GO:0005886">
    <property type="term" value="C:plasma membrane"/>
    <property type="evidence" value="ECO:0007669"/>
    <property type="project" value="TreeGrafter"/>
</dbReference>
<evidence type="ECO:0000256" key="3">
    <source>
        <dbReference type="ARBA" id="ARBA00022989"/>
    </source>
</evidence>
<keyword evidence="7" id="KW-1185">Reference proteome</keyword>
<evidence type="ECO:0000313" key="6">
    <source>
        <dbReference type="EMBL" id="OON17482.1"/>
    </source>
</evidence>
<keyword evidence="2 5" id="KW-0812">Transmembrane</keyword>
<gene>
    <name evidence="6" type="ORF">X801_06679</name>
</gene>
<dbReference type="AlphaFoldDB" id="A0A1S8WSM2"/>
<dbReference type="Pfam" id="PF00335">
    <property type="entry name" value="Tetraspanin"/>
    <property type="match status" value="1"/>
</dbReference>
<comment type="subcellular location">
    <subcellularLocation>
        <location evidence="1">Membrane</location>
        <topology evidence="1">Multi-pass membrane protein</topology>
    </subcellularLocation>
</comment>
<dbReference type="Gene3D" id="1.10.1450.10">
    <property type="entry name" value="Tetraspanin"/>
    <property type="match status" value="1"/>
</dbReference>
<dbReference type="Proteomes" id="UP000243686">
    <property type="component" value="Unassembled WGS sequence"/>
</dbReference>
<dbReference type="PANTHER" id="PTHR19282:SF527">
    <property type="entry name" value="TETRASPANIN"/>
    <property type="match status" value="1"/>
</dbReference>
<reference evidence="6 7" key="1">
    <citation type="submission" date="2015-03" db="EMBL/GenBank/DDBJ databases">
        <title>Draft genome of the nematode, Opisthorchis viverrini.</title>
        <authorList>
            <person name="Mitreva M."/>
        </authorList>
    </citation>
    <scope>NUCLEOTIDE SEQUENCE [LARGE SCALE GENOMIC DNA]</scope>
    <source>
        <strain evidence="6">Khon Kaen</strain>
    </source>
</reference>
<keyword evidence="3 5" id="KW-1133">Transmembrane helix</keyword>
<proteinExistence type="predicted"/>
<protein>
    <submittedName>
        <fullName evidence="6">Tetraspanin family protein</fullName>
    </submittedName>
</protein>
<evidence type="ECO:0000256" key="2">
    <source>
        <dbReference type="ARBA" id="ARBA00022692"/>
    </source>
</evidence>
<accession>A0A1S8WSM2</accession>
<evidence type="ECO:0000256" key="5">
    <source>
        <dbReference type="SAM" id="Phobius"/>
    </source>
</evidence>
<evidence type="ECO:0000256" key="4">
    <source>
        <dbReference type="ARBA" id="ARBA00023136"/>
    </source>
</evidence>